<protein>
    <submittedName>
        <fullName evidence="2">GyrI-like domain-containing protein</fullName>
    </submittedName>
</protein>
<name>A0ABW0R0L1_9BACL</name>
<proteinExistence type="predicted"/>
<evidence type="ECO:0000313" key="3">
    <source>
        <dbReference type="Proteomes" id="UP001596108"/>
    </source>
</evidence>
<dbReference type="Proteomes" id="UP001596108">
    <property type="component" value="Unassembled WGS sequence"/>
</dbReference>
<accession>A0ABW0R0L1</accession>
<dbReference type="Pfam" id="PF14526">
    <property type="entry name" value="Cass2"/>
    <property type="match status" value="1"/>
</dbReference>
<feature type="domain" description="AraC effector-binding" evidence="1">
    <location>
        <begin position="1"/>
        <end position="157"/>
    </location>
</feature>
<dbReference type="SUPFAM" id="SSF55136">
    <property type="entry name" value="Probable bacterial effector-binding domain"/>
    <property type="match status" value="1"/>
</dbReference>
<sequence>MSVHIIEKKSFTVIGKEGQGLAAESHNWIPSLWQEANHKFDEIRNLAKTDEAGNIVGIWGAMSDITGNFNRWTDQGKYLAGCEALDNSIAPSGWDKWEIPAYKYAIIRCDQSTYQEKFKYMIHEYLPNHNYSIVGAVQEYYDPKEANGDLYLYFPIEKQDEKYKNQFSA</sequence>
<comment type="caution">
    <text evidence="2">The sequence shown here is derived from an EMBL/GenBank/DDBJ whole genome shotgun (WGS) entry which is preliminary data.</text>
</comment>
<evidence type="ECO:0000313" key="2">
    <source>
        <dbReference type="EMBL" id="MFC5530759.1"/>
    </source>
</evidence>
<organism evidence="2 3">
    <name type="scientific">Cohnella yongneupensis</name>
    <dbReference type="NCBI Taxonomy" id="425006"/>
    <lineage>
        <taxon>Bacteria</taxon>
        <taxon>Bacillati</taxon>
        <taxon>Bacillota</taxon>
        <taxon>Bacilli</taxon>
        <taxon>Bacillales</taxon>
        <taxon>Paenibacillaceae</taxon>
        <taxon>Cohnella</taxon>
    </lineage>
</organism>
<gene>
    <name evidence="2" type="ORF">ACFPQ4_15120</name>
</gene>
<reference evidence="3" key="1">
    <citation type="journal article" date="2019" name="Int. J. Syst. Evol. Microbiol.">
        <title>The Global Catalogue of Microorganisms (GCM) 10K type strain sequencing project: providing services to taxonomists for standard genome sequencing and annotation.</title>
        <authorList>
            <consortium name="The Broad Institute Genomics Platform"/>
            <consortium name="The Broad Institute Genome Sequencing Center for Infectious Disease"/>
            <person name="Wu L."/>
            <person name="Ma J."/>
        </authorList>
    </citation>
    <scope>NUCLEOTIDE SEQUENCE [LARGE SCALE GENOMIC DNA]</scope>
    <source>
        <strain evidence="3">CGMCC 1.18578</strain>
    </source>
</reference>
<dbReference type="InterPro" id="IPR029441">
    <property type="entry name" value="Cass2"/>
</dbReference>
<dbReference type="InterPro" id="IPR010499">
    <property type="entry name" value="AraC_E-bd"/>
</dbReference>
<dbReference type="Gene3D" id="3.20.80.10">
    <property type="entry name" value="Regulatory factor, effector binding domain"/>
    <property type="match status" value="1"/>
</dbReference>
<dbReference type="EMBL" id="JBHSNC010000046">
    <property type="protein sequence ID" value="MFC5530759.1"/>
    <property type="molecule type" value="Genomic_DNA"/>
</dbReference>
<dbReference type="RefSeq" id="WP_378112702.1">
    <property type="nucleotide sequence ID" value="NZ_JBHSNC010000046.1"/>
</dbReference>
<keyword evidence="3" id="KW-1185">Reference proteome</keyword>
<dbReference type="InterPro" id="IPR011256">
    <property type="entry name" value="Reg_factor_effector_dom_sf"/>
</dbReference>
<dbReference type="SMART" id="SM00871">
    <property type="entry name" value="AraC_E_bind"/>
    <property type="match status" value="1"/>
</dbReference>
<evidence type="ECO:0000259" key="1">
    <source>
        <dbReference type="SMART" id="SM00871"/>
    </source>
</evidence>